<dbReference type="Proteomes" id="UP000014540">
    <property type="component" value="Unassembled WGS sequence"/>
</dbReference>
<dbReference type="Gene3D" id="2.40.420.20">
    <property type="match status" value="1"/>
</dbReference>
<evidence type="ECO:0000259" key="5">
    <source>
        <dbReference type="Pfam" id="PF25989"/>
    </source>
</evidence>
<dbReference type="SUPFAM" id="SSF51230">
    <property type="entry name" value="Single hybrid motif"/>
    <property type="match status" value="1"/>
</dbReference>
<dbReference type="InterPro" id="IPR000089">
    <property type="entry name" value="Biotin_lipoyl"/>
</dbReference>
<protein>
    <submittedName>
        <fullName evidence="6">Biotin-requiring enzyme</fullName>
    </submittedName>
</protein>
<evidence type="ECO:0000313" key="7">
    <source>
        <dbReference type="Proteomes" id="UP000014540"/>
    </source>
</evidence>
<dbReference type="OrthoDB" id="9791520at2"/>
<proteinExistence type="predicted"/>
<keyword evidence="7" id="KW-1185">Reference proteome</keyword>
<keyword evidence="3" id="KW-0812">Transmembrane</keyword>
<dbReference type="AlphaFoldDB" id="S3VGP7"/>
<feature type="domain" description="YknX-like C-terminal permuted SH3-like" evidence="5">
    <location>
        <begin position="224"/>
        <end position="290"/>
    </location>
</feature>
<feature type="transmembrane region" description="Helical" evidence="3">
    <location>
        <begin position="16"/>
        <end position="33"/>
    </location>
</feature>
<dbReference type="Pfam" id="PF00364">
    <property type="entry name" value="Biotin_lipoyl"/>
    <property type="match status" value="1"/>
</dbReference>
<dbReference type="PANTHER" id="PTHR32347">
    <property type="entry name" value="EFFLUX SYSTEM COMPONENT YKNX-RELATED"/>
    <property type="match status" value="1"/>
</dbReference>
<dbReference type="Pfam" id="PF25989">
    <property type="entry name" value="YknX_C"/>
    <property type="match status" value="1"/>
</dbReference>
<dbReference type="PANTHER" id="PTHR32347:SF29">
    <property type="entry name" value="UPF0194 MEMBRANE PROTEIN YBHG"/>
    <property type="match status" value="1"/>
</dbReference>
<keyword evidence="2" id="KW-0175">Coiled coil</keyword>
<dbReference type="GO" id="GO:0030313">
    <property type="term" value="C:cell envelope"/>
    <property type="evidence" value="ECO:0007669"/>
    <property type="project" value="UniProtKB-SubCell"/>
</dbReference>
<evidence type="ECO:0000256" key="1">
    <source>
        <dbReference type="ARBA" id="ARBA00004196"/>
    </source>
</evidence>
<sequence length="290" mass="32013">MNITETALSIYHNKKIRIALGVILLLVIVWSFLRPKAIVSEKASVIRGNYEQIVEEEGTTRVKEKFSLYSPVTGILQRVDKHVGDTVAKGETVAIVKWDYDRKVQSPISGTILAIQRESEGPITMGAPILDIGNTKNLEISCELLTQDSVHVHPGDPVQINGWGGDSIPGKVRLIEPSAFTKISSLGVEEQRVRTIIDFTAPPEMGDSFQIKAKIISFRKENVLILPSAALFRDGEDWTVFQVFKGKAKKVHVKIAARSGKSSLLLSGLKEGDEVILYPNEEIREGVTVE</sequence>
<feature type="domain" description="Lipoyl-binding" evidence="4">
    <location>
        <begin position="77"/>
        <end position="132"/>
    </location>
</feature>
<evidence type="ECO:0000313" key="6">
    <source>
        <dbReference type="EMBL" id="EPG75640.1"/>
    </source>
</evidence>
<evidence type="ECO:0000256" key="2">
    <source>
        <dbReference type="ARBA" id="ARBA00023054"/>
    </source>
</evidence>
<dbReference type="InterPro" id="IPR058637">
    <property type="entry name" value="YknX-like_C"/>
</dbReference>
<reference evidence="6" key="1">
    <citation type="submission" date="2013-04" db="EMBL/GenBank/DDBJ databases">
        <authorList>
            <person name="Harkins D.M."/>
            <person name="Durkin A.S."/>
            <person name="Selengut J.D."/>
            <person name="Sanka R."/>
            <person name="DePew J."/>
            <person name="Purushe J."/>
            <person name="Ahmed A."/>
            <person name="van der Linden H."/>
            <person name="Goris M.G.A."/>
            <person name="Hartskeerl R.A."/>
            <person name="Vinetz J.M."/>
            <person name="Sutton G.G."/>
            <person name="Nelson W.C."/>
            <person name="Fouts D.E."/>
        </authorList>
    </citation>
    <scope>NUCLEOTIDE SEQUENCE [LARGE SCALE GENOMIC DNA]</scope>
    <source>
        <strain evidence="6">BUT 6</strain>
    </source>
</reference>
<dbReference type="InterPro" id="IPR011053">
    <property type="entry name" value="Single_hybrid_motif"/>
</dbReference>
<name>S3VGP7_9LEPT</name>
<dbReference type="Gene3D" id="2.40.50.100">
    <property type="match status" value="1"/>
</dbReference>
<comment type="subcellular location">
    <subcellularLocation>
        <location evidence="1">Cell envelope</location>
    </subcellularLocation>
</comment>
<comment type="caution">
    <text evidence="6">The sequence shown here is derived from an EMBL/GenBank/DDBJ whole genome shotgun (WGS) entry which is preliminary data.</text>
</comment>
<evidence type="ECO:0000256" key="3">
    <source>
        <dbReference type="SAM" id="Phobius"/>
    </source>
</evidence>
<dbReference type="RefSeq" id="WP_016548724.1">
    <property type="nucleotide sequence ID" value="NZ_AKWZ02000003.1"/>
</dbReference>
<dbReference type="STRING" id="1193011.LEP1GSC058_1974"/>
<evidence type="ECO:0000259" key="4">
    <source>
        <dbReference type="Pfam" id="PF00364"/>
    </source>
</evidence>
<keyword evidence="3" id="KW-1133">Transmembrane helix</keyword>
<accession>S3VGP7</accession>
<dbReference type="InterPro" id="IPR050465">
    <property type="entry name" value="UPF0194_transport"/>
</dbReference>
<dbReference type="EMBL" id="AKWZ02000003">
    <property type="protein sequence ID" value="EPG75640.1"/>
    <property type="molecule type" value="Genomic_DNA"/>
</dbReference>
<organism evidence="6 7">
    <name type="scientific">Leptospira fainei serovar Hurstbridge str. BUT 6</name>
    <dbReference type="NCBI Taxonomy" id="1193011"/>
    <lineage>
        <taxon>Bacteria</taxon>
        <taxon>Pseudomonadati</taxon>
        <taxon>Spirochaetota</taxon>
        <taxon>Spirochaetia</taxon>
        <taxon>Leptospirales</taxon>
        <taxon>Leptospiraceae</taxon>
        <taxon>Leptospira</taxon>
    </lineage>
</organism>
<gene>
    <name evidence="6" type="ORF">LEP1GSC058_1974</name>
</gene>
<keyword evidence="3" id="KW-0472">Membrane</keyword>